<comment type="subcellular location">
    <subcellularLocation>
        <location evidence="6">Cytoplasm</location>
    </subcellularLocation>
</comment>
<dbReference type="EMBL" id="JACRDE010000501">
    <property type="protein sequence ID" value="MBI5251632.1"/>
    <property type="molecule type" value="Genomic_DNA"/>
</dbReference>
<gene>
    <name evidence="6" type="primary">ackA</name>
    <name evidence="8" type="ORF">HY912_19240</name>
</gene>
<name>A0A9D6V9Y5_9BACT</name>
<dbReference type="GO" id="GO:0006085">
    <property type="term" value="P:acetyl-CoA biosynthetic process"/>
    <property type="evidence" value="ECO:0007669"/>
    <property type="project" value="UniProtKB-UniRule"/>
</dbReference>
<dbReference type="PIRSF" id="PIRSF000722">
    <property type="entry name" value="Acetate_prop_kin"/>
    <property type="match status" value="1"/>
</dbReference>
<dbReference type="GO" id="GO:0006083">
    <property type="term" value="P:acetate metabolic process"/>
    <property type="evidence" value="ECO:0007669"/>
    <property type="project" value="TreeGrafter"/>
</dbReference>
<evidence type="ECO:0000256" key="5">
    <source>
        <dbReference type="ARBA" id="ARBA00022840"/>
    </source>
</evidence>
<evidence type="ECO:0000256" key="7">
    <source>
        <dbReference type="RuleBase" id="RU003835"/>
    </source>
</evidence>
<keyword evidence="6" id="KW-0460">Magnesium</keyword>
<feature type="binding site" evidence="6">
    <location>
        <position position="89"/>
    </location>
    <ligand>
        <name>substrate</name>
    </ligand>
</feature>
<dbReference type="GO" id="GO:0005524">
    <property type="term" value="F:ATP binding"/>
    <property type="evidence" value="ECO:0007669"/>
    <property type="project" value="UniProtKB-KW"/>
</dbReference>
<comment type="catalytic activity">
    <reaction evidence="6">
        <text>acetate + ATP = acetyl phosphate + ADP</text>
        <dbReference type="Rhea" id="RHEA:11352"/>
        <dbReference type="ChEBI" id="CHEBI:22191"/>
        <dbReference type="ChEBI" id="CHEBI:30089"/>
        <dbReference type="ChEBI" id="CHEBI:30616"/>
        <dbReference type="ChEBI" id="CHEBI:456216"/>
        <dbReference type="EC" id="2.7.2.1"/>
    </reaction>
</comment>
<dbReference type="HAMAP" id="MF_00020">
    <property type="entry name" value="Acetate_kinase"/>
    <property type="match status" value="1"/>
</dbReference>
<keyword evidence="6" id="KW-0479">Metal-binding</keyword>
<evidence type="ECO:0000256" key="6">
    <source>
        <dbReference type="HAMAP-Rule" id="MF_00020"/>
    </source>
</evidence>
<feature type="site" description="Transition state stabilizer" evidence="6">
    <location>
        <position position="238"/>
    </location>
</feature>
<protein>
    <recommendedName>
        <fullName evidence="6">Acetate kinase</fullName>
        <ecNumber evidence="6">2.7.2.1</ecNumber>
    </recommendedName>
    <alternativeName>
        <fullName evidence="6">Acetokinase</fullName>
    </alternativeName>
</protein>
<dbReference type="InterPro" id="IPR000890">
    <property type="entry name" value="Aliphatic_acid_kin_short-chain"/>
</dbReference>
<dbReference type="CDD" id="cd24010">
    <property type="entry name" value="ASKHA_NBD_AcK_PK"/>
    <property type="match status" value="1"/>
</dbReference>
<comment type="caution">
    <text evidence="8">The sequence shown here is derived from an EMBL/GenBank/DDBJ whole genome shotgun (WGS) entry which is preliminary data.</text>
</comment>
<comment type="subunit">
    <text evidence="6">Homodimer.</text>
</comment>
<feature type="binding site" evidence="6">
    <location>
        <position position="7"/>
    </location>
    <ligand>
        <name>Mg(2+)</name>
        <dbReference type="ChEBI" id="CHEBI:18420"/>
    </ligand>
</feature>
<comment type="caution">
    <text evidence="6">Lacks conserved residue(s) required for the propagation of feature annotation.</text>
</comment>
<dbReference type="PANTHER" id="PTHR21060">
    <property type="entry name" value="ACETATE KINASE"/>
    <property type="match status" value="1"/>
</dbReference>
<dbReference type="PRINTS" id="PR00471">
    <property type="entry name" value="ACETATEKNASE"/>
</dbReference>
<comment type="pathway">
    <text evidence="6">Metabolic intermediate biosynthesis; acetyl-CoA biosynthesis; acetyl-CoA from acetate: step 1/2.</text>
</comment>
<organism evidence="8 9">
    <name type="scientific">Desulfomonile tiedjei</name>
    <dbReference type="NCBI Taxonomy" id="2358"/>
    <lineage>
        <taxon>Bacteria</taxon>
        <taxon>Pseudomonadati</taxon>
        <taxon>Thermodesulfobacteriota</taxon>
        <taxon>Desulfomonilia</taxon>
        <taxon>Desulfomonilales</taxon>
        <taxon>Desulfomonilaceae</taxon>
        <taxon>Desulfomonile</taxon>
    </lineage>
</organism>
<keyword evidence="4 6" id="KW-0418">Kinase</keyword>
<comment type="similarity">
    <text evidence="1 6 7">Belongs to the acetokinase family.</text>
</comment>
<dbReference type="PROSITE" id="PS01075">
    <property type="entry name" value="ACETATE_KINASE_1"/>
    <property type="match status" value="1"/>
</dbReference>
<dbReference type="PROSITE" id="PS01076">
    <property type="entry name" value="ACETATE_KINASE_2"/>
    <property type="match status" value="1"/>
</dbReference>
<dbReference type="InterPro" id="IPR004372">
    <property type="entry name" value="Ac/propionate_kinase"/>
</dbReference>
<accession>A0A9D6V9Y5</accession>
<dbReference type="Proteomes" id="UP000807825">
    <property type="component" value="Unassembled WGS sequence"/>
</dbReference>
<keyword evidence="2 6" id="KW-0808">Transferase</keyword>
<dbReference type="InterPro" id="IPR023865">
    <property type="entry name" value="Aliphatic_acid_kinase_CS"/>
</dbReference>
<feature type="site" description="Transition state stabilizer" evidence="6">
    <location>
        <position position="177"/>
    </location>
</feature>
<comment type="cofactor">
    <cofactor evidence="6">
        <name>Mg(2+)</name>
        <dbReference type="ChEBI" id="CHEBI:18420"/>
    </cofactor>
    <cofactor evidence="6">
        <name>Mn(2+)</name>
        <dbReference type="ChEBI" id="CHEBI:29035"/>
    </cofactor>
    <text evidence="6">Mg(2+). Can also accept Mn(2+).</text>
</comment>
<dbReference type="Pfam" id="PF00871">
    <property type="entry name" value="Acetate_kinase"/>
    <property type="match status" value="1"/>
</dbReference>
<dbReference type="GO" id="GO:0000287">
    <property type="term" value="F:magnesium ion binding"/>
    <property type="evidence" value="ECO:0007669"/>
    <property type="project" value="UniProtKB-UniRule"/>
</dbReference>
<evidence type="ECO:0000313" key="8">
    <source>
        <dbReference type="EMBL" id="MBI5251632.1"/>
    </source>
</evidence>
<sequence length="407" mass="44706">MKILVINSGSSSLKYTLFEMAHEKVLFSGTVDRIGLSGTTHEFRVGLNGEDETRLVDVTDHGEALDEILSTLTNGPLDSLDELPAVAHRVGHGGKYKEAVPVNSDVVREIRRMTPMIPLHHPAMIKEIEECQIRMPDALHVAVFDTSFHRTIPDYAAIYGLPYRYFAERGYRKTGFHGHSHQYVSGKVSEFMQQNIRDLKIISCHLGNGASVTAIDGGRSVDTTLGMTAVEGLIMGTRSGDVDPGLMPIIMKEDSLSPDQTIDMLYRESGLLGISGLSRDMREVEAAALKGNDRATLALSAFCHKARRSIGSMLMVLGGCDALIFTGGIGNNSSTVRFKILEGTAKLGFVMDDAKNNGQERTTPESPVLDISHPESGIRIFVVRTFEELMMARECLNVLKIVREQKQ</sequence>
<keyword evidence="3 6" id="KW-0547">Nucleotide-binding</keyword>
<evidence type="ECO:0000313" key="9">
    <source>
        <dbReference type="Proteomes" id="UP000807825"/>
    </source>
</evidence>
<dbReference type="InterPro" id="IPR043129">
    <property type="entry name" value="ATPase_NBD"/>
</dbReference>
<feature type="active site" description="Proton donor/acceptor" evidence="6">
    <location>
        <position position="145"/>
    </location>
</feature>
<dbReference type="EC" id="2.7.2.1" evidence="6"/>
<evidence type="ECO:0000256" key="4">
    <source>
        <dbReference type="ARBA" id="ARBA00022777"/>
    </source>
</evidence>
<evidence type="ECO:0000256" key="1">
    <source>
        <dbReference type="ARBA" id="ARBA00008748"/>
    </source>
</evidence>
<feature type="binding site" evidence="6">
    <location>
        <begin position="205"/>
        <end position="209"/>
    </location>
    <ligand>
        <name>ATP</name>
        <dbReference type="ChEBI" id="CHEBI:30616"/>
    </ligand>
</feature>
<feature type="binding site" evidence="6">
    <location>
        <position position="387"/>
    </location>
    <ligand>
        <name>Mg(2+)</name>
        <dbReference type="ChEBI" id="CHEBI:18420"/>
    </ligand>
</feature>
<evidence type="ECO:0000256" key="2">
    <source>
        <dbReference type="ARBA" id="ARBA00022679"/>
    </source>
</evidence>
<keyword evidence="6" id="KW-0963">Cytoplasm</keyword>
<keyword evidence="5 6" id="KW-0067">ATP-binding</keyword>
<proteinExistence type="inferred from homology"/>
<evidence type="ECO:0000256" key="3">
    <source>
        <dbReference type="ARBA" id="ARBA00022741"/>
    </source>
</evidence>
<dbReference type="PANTHER" id="PTHR21060:SF15">
    <property type="entry name" value="ACETATE KINASE-RELATED"/>
    <property type="match status" value="1"/>
</dbReference>
<dbReference type="SUPFAM" id="SSF53067">
    <property type="entry name" value="Actin-like ATPase domain"/>
    <property type="match status" value="2"/>
</dbReference>
<dbReference type="NCBIfam" id="TIGR00016">
    <property type="entry name" value="ackA"/>
    <property type="match status" value="1"/>
</dbReference>
<feature type="binding site" evidence="6">
    <location>
        <begin position="280"/>
        <end position="282"/>
    </location>
    <ligand>
        <name>ATP</name>
        <dbReference type="ChEBI" id="CHEBI:30616"/>
    </ligand>
</feature>
<dbReference type="AlphaFoldDB" id="A0A9D6V9Y5"/>
<feature type="binding site" evidence="6">
    <location>
        <position position="14"/>
    </location>
    <ligand>
        <name>ATP</name>
        <dbReference type="ChEBI" id="CHEBI:30616"/>
    </ligand>
</feature>
<reference evidence="8" key="1">
    <citation type="submission" date="2020-07" db="EMBL/GenBank/DDBJ databases">
        <title>Huge and variable diversity of episymbiotic CPR bacteria and DPANN archaea in groundwater ecosystems.</title>
        <authorList>
            <person name="He C.Y."/>
            <person name="Keren R."/>
            <person name="Whittaker M."/>
            <person name="Farag I.F."/>
            <person name="Doudna J."/>
            <person name="Cate J.H.D."/>
            <person name="Banfield J.F."/>
        </authorList>
    </citation>
    <scope>NUCLEOTIDE SEQUENCE</scope>
    <source>
        <strain evidence="8">NC_groundwater_1664_Pr3_B-0.1um_52_9</strain>
    </source>
</reference>
<dbReference type="GO" id="GO:0005737">
    <property type="term" value="C:cytoplasm"/>
    <property type="evidence" value="ECO:0007669"/>
    <property type="project" value="UniProtKB-SubCell"/>
</dbReference>
<comment type="function">
    <text evidence="6">Catalyzes the formation of acetyl phosphate from acetate and ATP. Can also catalyze the reverse reaction.</text>
</comment>
<dbReference type="Gene3D" id="3.30.420.40">
    <property type="match status" value="2"/>
</dbReference>
<dbReference type="GO" id="GO:0008776">
    <property type="term" value="F:acetate kinase activity"/>
    <property type="evidence" value="ECO:0007669"/>
    <property type="project" value="UniProtKB-UniRule"/>
</dbReference>